<name>A0A0N5C7N3_STREA</name>
<accession>A0A0N5C7N3</accession>
<organism evidence="2 3">
    <name type="scientific">Strongyloides papillosus</name>
    <name type="common">Intestinal threadworm</name>
    <dbReference type="NCBI Taxonomy" id="174720"/>
    <lineage>
        <taxon>Eukaryota</taxon>
        <taxon>Metazoa</taxon>
        <taxon>Ecdysozoa</taxon>
        <taxon>Nematoda</taxon>
        <taxon>Chromadorea</taxon>
        <taxon>Rhabditida</taxon>
        <taxon>Tylenchina</taxon>
        <taxon>Panagrolaimomorpha</taxon>
        <taxon>Strongyloidoidea</taxon>
        <taxon>Strongyloididae</taxon>
        <taxon>Strongyloides</taxon>
    </lineage>
</organism>
<dbReference type="WBParaSite" id="SPAL_0001394500.1">
    <property type="protein sequence ID" value="SPAL_0001394500.1"/>
    <property type="gene ID" value="SPAL_0001394500"/>
</dbReference>
<evidence type="ECO:0000313" key="3">
    <source>
        <dbReference type="WBParaSite" id="SPAL_0001394500.1"/>
    </source>
</evidence>
<evidence type="ECO:0000256" key="1">
    <source>
        <dbReference type="SAM" id="MobiDB-lite"/>
    </source>
</evidence>
<feature type="compositionally biased region" description="Basic and acidic residues" evidence="1">
    <location>
        <begin position="51"/>
        <end position="73"/>
    </location>
</feature>
<proteinExistence type="predicted"/>
<dbReference type="Proteomes" id="UP000046392">
    <property type="component" value="Unplaced"/>
</dbReference>
<keyword evidence="2" id="KW-1185">Reference proteome</keyword>
<protein>
    <submittedName>
        <fullName evidence="3">DNA_ligase_A_N domain-containing protein</fullName>
    </submittedName>
</protein>
<evidence type="ECO:0000313" key="2">
    <source>
        <dbReference type="Proteomes" id="UP000046392"/>
    </source>
</evidence>
<dbReference type="AlphaFoldDB" id="A0A0N5C7N3"/>
<reference evidence="3" key="1">
    <citation type="submission" date="2017-02" db="UniProtKB">
        <authorList>
            <consortium name="WormBaseParasite"/>
        </authorList>
    </citation>
    <scope>IDENTIFICATION</scope>
</reference>
<feature type="region of interest" description="Disordered" evidence="1">
    <location>
        <begin position="26"/>
        <end position="81"/>
    </location>
</feature>
<sequence length="182" mass="20211">MTDKDLLNNPLSKILKSNVDKINSETKNQNAHDVLPTNVELKGAVSTSTAERNETDDKQSSDKEKKGMNKTRTEGTPPGETKKTVKKVFLFESLVKTMHRGEVPALLAEHLLRGIPHRGISVERICVPLIALIGNKMIKNGKVVDREMVKLLSGCRNLSSVGKIKTYDSSQHEQLLTHLSFI</sequence>